<evidence type="ECO:0000313" key="3">
    <source>
        <dbReference type="Proteomes" id="UP000266841"/>
    </source>
</evidence>
<dbReference type="Proteomes" id="UP000266841">
    <property type="component" value="Unassembled WGS sequence"/>
</dbReference>
<dbReference type="PANTHER" id="PTHR45011:SF1">
    <property type="entry name" value="DAP3-BINDING CELL DEATH ENHANCER 1"/>
    <property type="match status" value="1"/>
</dbReference>
<organism evidence="2 3">
    <name type="scientific">Thalassiosira oceanica</name>
    <name type="common">Marine diatom</name>
    <dbReference type="NCBI Taxonomy" id="159749"/>
    <lineage>
        <taxon>Eukaryota</taxon>
        <taxon>Sar</taxon>
        <taxon>Stramenopiles</taxon>
        <taxon>Ochrophyta</taxon>
        <taxon>Bacillariophyta</taxon>
        <taxon>Coscinodiscophyceae</taxon>
        <taxon>Thalassiosirophycidae</taxon>
        <taxon>Thalassiosirales</taxon>
        <taxon>Thalassiosiraceae</taxon>
        <taxon>Thalassiosira</taxon>
    </lineage>
</organism>
<name>K0TFP6_THAOC</name>
<sequence length="307" mass="33280">MKVSQGDLHLVCGVSQSTHLPVITSRGAQNWQVFPNLVIGVLSVNRELAAADAAGRLISRLLHQHLRGSDSDTKHVTVTDGTGQPEQTVETEAKLTAMRGLRGHGEPAGADEEGHYEVGGGRLSDLPEMSQSLAMNQKRVDAGDPEAIFFLGVKYELGQHGLVKDVTMAVELYERAADLGVKEAHYNLGVLYTYGMDVEKDMAKAIRHYEVAAMCGHVSARYNLGASEYNAGNYDLALQHFLISAKLGDEDSLGMVKRLFMDGEGTKADYAGALRGYQKAIEEMSSPDRDEAKASGFGNDPTWQIVN</sequence>
<dbReference type="Pfam" id="PF08238">
    <property type="entry name" value="Sel1"/>
    <property type="match status" value="4"/>
</dbReference>
<dbReference type="InterPro" id="IPR006597">
    <property type="entry name" value="Sel1-like"/>
</dbReference>
<gene>
    <name evidence="2" type="ORF">THAOC_09406</name>
</gene>
<feature type="region of interest" description="Disordered" evidence="1">
    <location>
        <begin position="284"/>
        <end position="307"/>
    </location>
</feature>
<reference evidence="2 3" key="1">
    <citation type="journal article" date="2012" name="Genome Biol.">
        <title>Genome and low-iron response of an oceanic diatom adapted to chronic iron limitation.</title>
        <authorList>
            <person name="Lommer M."/>
            <person name="Specht M."/>
            <person name="Roy A.S."/>
            <person name="Kraemer L."/>
            <person name="Andreson R."/>
            <person name="Gutowska M.A."/>
            <person name="Wolf J."/>
            <person name="Bergner S.V."/>
            <person name="Schilhabel M.B."/>
            <person name="Klostermeier U.C."/>
            <person name="Beiko R.G."/>
            <person name="Rosenstiel P."/>
            <person name="Hippler M."/>
            <person name="Laroche J."/>
        </authorList>
    </citation>
    <scope>NUCLEOTIDE SEQUENCE [LARGE SCALE GENOMIC DNA]</scope>
    <source>
        <strain evidence="2 3">CCMP1005</strain>
    </source>
</reference>
<dbReference type="InterPro" id="IPR052748">
    <property type="entry name" value="ISR_Activator"/>
</dbReference>
<dbReference type="SUPFAM" id="SSF81901">
    <property type="entry name" value="HCP-like"/>
    <property type="match status" value="1"/>
</dbReference>
<proteinExistence type="predicted"/>
<feature type="compositionally biased region" description="Basic and acidic residues" evidence="1">
    <location>
        <begin position="284"/>
        <end position="293"/>
    </location>
</feature>
<dbReference type="EMBL" id="AGNL01010198">
    <property type="protein sequence ID" value="EJK69347.1"/>
    <property type="molecule type" value="Genomic_DNA"/>
</dbReference>
<dbReference type="SMART" id="SM00671">
    <property type="entry name" value="SEL1"/>
    <property type="match status" value="4"/>
</dbReference>
<evidence type="ECO:0000313" key="2">
    <source>
        <dbReference type="EMBL" id="EJK69347.1"/>
    </source>
</evidence>
<evidence type="ECO:0000256" key="1">
    <source>
        <dbReference type="SAM" id="MobiDB-lite"/>
    </source>
</evidence>
<dbReference type="InterPro" id="IPR011990">
    <property type="entry name" value="TPR-like_helical_dom_sf"/>
</dbReference>
<dbReference type="AlphaFoldDB" id="K0TFP6"/>
<dbReference type="Gene3D" id="1.25.40.10">
    <property type="entry name" value="Tetratricopeptide repeat domain"/>
    <property type="match status" value="1"/>
</dbReference>
<keyword evidence="3" id="KW-1185">Reference proteome</keyword>
<comment type="caution">
    <text evidence="2">The sequence shown here is derived from an EMBL/GenBank/DDBJ whole genome shotgun (WGS) entry which is preliminary data.</text>
</comment>
<accession>K0TFP6</accession>
<dbReference type="OrthoDB" id="40126at2759"/>
<dbReference type="PANTHER" id="PTHR45011">
    <property type="entry name" value="DAP3-BINDING CELL DEATH ENHANCER 1"/>
    <property type="match status" value="1"/>
</dbReference>
<protein>
    <submittedName>
        <fullName evidence="2">Uncharacterized protein</fullName>
    </submittedName>
</protein>